<organism evidence="1 2">
    <name type="scientific">Urochloa decumbens</name>
    <dbReference type="NCBI Taxonomy" id="240449"/>
    <lineage>
        <taxon>Eukaryota</taxon>
        <taxon>Viridiplantae</taxon>
        <taxon>Streptophyta</taxon>
        <taxon>Embryophyta</taxon>
        <taxon>Tracheophyta</taxon>
        <taxon>Spermatophyta</taxon>
        <taxon>Magnoliopsida</taxon>
        <taxon>Liliopsida</taxon>
        <taxon>Poales</taxon>
        <taxon>Poaceae</taxon>
        <taxon>PACMAD clade</taxon>
        <taxon>Panicoideae</taxon>
        <taxon>Panicodae</taxon>
        <taxon>Paniceae</taxon>
        <taxon>Melinidinae</taxon>
        <taxon>Urochloa</taxon>
    </lineage>
</organism>
<reference evidence="1" key="1">
    <citation type="submission" date="2024-10" db="EMBL/GenBank/DDBJ databases">
        <authorList>
            <person name="Ryan C."/>
        </authorList>
    </citation>
    <scope>NUCLEOTIDE SEQUENCE [LARGE SCALE GENOMIC DNA]</scope>
</reference>
<dbReference type="Proteomes" id="UP001497457">
    <property type="component" value="Chromosome 16b"/>
</dbReference>
<evidence type="ECO:0000313" key="2">
    <source>
        <dbReference type="Proteomes" id="UP001497457"/>
    </source>
</evidence>
<dbReference type="EMBL" id="OZ075126">
    <property type="protein sequence ID" value="CAL4942984.1"/>
    <property type="molecule type" value="Genomic_DNA"/>
</dbReference>
<gene>
    <name evidence="1" type="ORF">URODEC1_LOCUS33891</name>
</gene>
<keyword evidence="2" id="KW-1185">Reference proteome</keyword>
<sequence>MAGYGTSLLRAGDLSAAIDGAISFVAAAEDPVDELARRRRCAAANGDRDDDVACGWSSAVVERGLALRRRGGSACSRRRDGLIRAAGEERGCRSEEAAAAPGALGIGAEQAAVAKAPVVDMVSFFCLAVL</sequence>
<name>A0ABC8YI60_9POAL</name>
<dbReference type="AlphaFoldDB" id="A0ABC8YI60"/>
<evidence type="ECO:0000313" key="1">
    <source>
        <dbReference type="EMBL" id="CAL4942984.1"/>
    </source>
</evidence>
<protein>
    <submittedName>
        <fullName evidence="1">Uncharacterized protein</fullName>
    </submittedName>
</protein>
<proteinExistence type="predicted"/>
<accession>A0ABC8YI60</accession>